<sequence length="645" mass="72307">MAMQKKDKNPFLPERGGNCWVWFPPRTGKAEDRPSGTRDAAALPHNADAHEARLEKGLWGKKAYRLAPATFVADSQDGTALIKEHGNSGGMASIKVKTGLILDWYEGLLVLEELNRRNENEDACAWVTELRETFQKEKSQRNISASLYVSKKLLNAAVTGPNFVTREGRVIAHRRAPLRDDGQLPEADAPPPGWYKVDRIERYLPPWEAFVHPKCGLYQDFYLVQWSVPLTMESYEDTPQGEPGFPKCTWEPDECLPDDLDALRISAKKRWLEAQKERERKVTRHPSLQTDDPKVETRGTKRMANGDAALLAKATFKDLSRLAIHGLREELKVEISEEDKGRIKEGWPKSEGDYAPGFVPAMPPGCCMQDCRCMEDWHVGEAVDHGKALAWLSLRDQAIARAINGFKVQTQMLRVRGQVSGQAFFEPFTAGKEPPVTGFQRQRQMASQVAMIVVQCVKQAVTPLPLAAALEAGAHDILRSLYILDDSTADLDNDGNSSGGPFEPLRFEKLAGPEWIQVNESTGRITTIAKDTPRAFKADSFTVSVDFCGVVKRWRLDLKIGPNKPPLPENLRAWTAQVADALRSAPQLHEKCLELVKQVYDSETRAIRKKATLAHWLRQMKKVYVMARAFSCISARKPLPPTPAR</sequence>
<feature type="region of interest" description="Disordered" evidence="1">
    <location>
        <begin position="276"/>
        <end position="298"/>
    </location>
</feature>
<evidence type="ECO:0000256" key="1">
    <source>
        <dbReference type="SAM" id="MobiDB-lite"/>
    </source>
</evidence>
<gene>
    <name evidence="2" type="ORF">SNAT2548_LOCUS2970</name>
</gene>
<feature type="region of interest" description="Disordered" evidence="1">
    <location>
        <begin position="25"/>
        <end position="47"/>
    </location>
</feature>
<keyword evidence="3" id="KW-1185">Reference proteome</keyword>
<dbReference type="OrthoDB" id="447813at2759"/>
<evidence type="ECO:0000313" key="3">
    <source>
        <dbReference type="Proteomes" id="UP000604046"/>
    </source>
</evidence>
<protein>
    <submittedName>
        <fullName evidence="2">Uncharacterized protein</fullName>
    </submittedName>
</protein>
<dbReference type="Proteomes" id="UP000604046">
    <property type="component" value="Unassembled WGS sequence"/>
</dbReference>
<comment type="caution">
    <text evidence="2">The sequence shown here is derived from an EMBL/GenBank/DDBJ whole genome shotgun (WGS) entry which is preliminary data.</text>
</comment>
<name>A0A812I9C6_9DINO</name>
<proteinExistence type="predicted"/>
<dbReference type="AlphaFoldDB" id="A0A812I9C6"/>
<accession>A0A812I9C6</accession>
<dbReference type="EMBL" id="CAJNDS010000180">
    <property type="protein sequence ID" value="CAE7022974.1"/>
    <property type="molecule type" value="Genomic_DNA"/>
</dbReference>
<evidence type="ECO:0000313" key="2">
    <source>
        <dbReference type="EMBL" id="CAE7022974.1"/>
    </source>
</evidence>
<reference evidence="2" key="1">
    <citation type="submission" date="2021-02" db="EMBL/GenBank/DDBJ databases">
        <authorList>
            <person name="Dougan E. K."/>
            <person name="Rhodes N."/>
            <person name="Thang M."/>
            <person name="Chan C."/>
        </authorList>
    </citation>
    <scope>NUCLEOTIDE SEQUENCE</scope>
</reference>
<organism evidence="2 3">
    <name type="scientific">Symbiodinium natans</name>
    <dbReference type="NCBI Taxonomy" id="878477"/>
    <lineage>
        <taxon>Eukaryota</taxon>
        <taxon>Sar</taxon>
        <taxon>Alveolata</taxon>
        <taxon>Dinophyceae</taxon>
        <taxon>Suessiales</taxon>
        <taxon>Symbiodiniaceae</taxon>
        <taxon>Symbiodinium</taxon>
    </lineage>
</organism>